<dbReference type="Pfam" id="PF13715">
    <property type="entry name" value="CarbopepD_reg_2"/>
    <property type="match status" value="1"/>
</dbReference>
<name>A0ABS3QM51_9BACT</name>
<evidence type="ECO:0000256" key="1">
    <source>
        <dbReference type="SAM" id="MobiDB-lite"/>
    </source>
</evidence>
<dbReference type="RefSeq" id="WP_208178091.1">
    <property type="nucleotide sequence ID" value="NZ_JAGETZ010000016.1"/>
</dbReference>
<dbReference type="EMBL" id="JAGETZ010000016">
    <property type="protein sequence ID" value="MBO2012326.1"/>
    <property type="molecule type" value="Genomic_DNA"/>
</dbReference>
<dbReference type="InterPro" id="IPR008969">
    <property type="entry name" value="CarboxyPept-like_regulatory"/>
</dbReference>
<sequence length="151" mass="16268">MRLLFLVATVAMFCSTRPASAQRADTQPPTASSSTERTAPASRSGRLACVPLVGKVYDPNGVPLVGATLLVKGTHDIYVTDSEGKFLLSNTVYEGQQLTVGAAGYIPQDVPLTDCTLPRLVLEKDPTAHIKRSGKRVGQVTRLNNRRTNMK</sequence>
<feature type="signal peptide" evidence="2">
    <location>
        <begin position="1"/>
        <end position="21"/>
    </location>
</feature>
<comment type="caution">
    <text evidence="3">The sequence shown here is derived from an EMBL/GenBank/DDBJ whole genome shotgun (WGS) entry which is preliminary data.</text>
</comment>
<keyword evidence="4" id="KW-1185">Reference proteome</keyword>
<feature type="region of interest" description="Disordered" evidence="1">
    <location>
        <begin position="19"/>
        <end position="42"/>
    </location>
</feature>
<organism evidence="3 4">
    <name type="scientific">Hymenobacter negativus</name>
    <dbReference type="NCBI Taxonomy" id="2795026"/>
    <lineage>
        <taxon>Bacteria</taxon>
        <taxon>Pseudomonadati</taxon>
        <taxon>Bacteroidota</taxon>
        <taxon>Cytophagia</taxon>
        <taxon>Cytophagales</taxon>
        <taxon>Hymenobacteraceae</taxon>
        <taxon>Hymenobacter</taxon>
    </lineage>
</organism>
<dbReference type="SUPFAM" id="SSF49464">
    <property type="entry name" value="Carboxypeptidase regulatory domain-like"/>
    <property type="match status" value="1"/>
</dbReference>
<keyword evidence="2" id="KW-0732">Signal</keyword>
<gene>
    <name evidence="3" type="ORF">J4E00_24890</name>
</gene>
<proteinExistence type="predicted"/>
<protein>
    <submittedName>
        <fullName evidence="3">Carboxypeptidase-like regulatory domain-containing protein</fullName>
    </submittedName>
</protein>
<reference evidence="3 4" key="1">
    <citation type="submission" date="2021-03" db="EMBL/GenBank/DDBJ databases">
        <authorList>
            <person name="Kim M.K."/>
        </authorList>
    </citation>
    <scope>NUCLEOTIDE SEQUENCE [LARGE SCALE GENOMIC DNA]</scope>
    <source>
        <strain evidence="3 4">BT442</strain>
    </source>
</reference>
<dbReference type="Gene3D" id="2.60.40.1120">
    <property type="entry name" value="Carboxypeptidase-like, regulatory domain"/>
    <property type="match status" value="1"/>
</dbReference>
<dbReference type="Proteomes" id="UP000664369">
    <property type="component" value="Unassembled WGS sequence"/>
</dbReference>
<feature type="chain" id="PRO_5045128139" evidence="2">
    <location>
        <begin position="22"/>
        <end position="151"/>
    </location>
</feature>
<evidence type="ECO:0000313" key="4">
    <source>
        <dbReference type="Proteomes" id="UP000664369"/>
    </source>
</evidence>
<evidence type="ECO:0000313" key="3">
    <source>
        <dbReference type="EMBL" id="MBO2012326.1"/>
    </source>
</evidence>
<accession>A0ABS3QM51</accession>
<evidence type="ECO:0000256" key="2">
    <source>
        <dbReference type="SAM" id="SignalP"/>
    </source>
</evidence>
<feature type="compositionally biased region" description="Polar residues" evidence="1">
    <location>
        <begin position="19"/>
        <end position="37"/>
    </location>
</feature>